<evidence type="ECO:0000259" key="5">
    <source>
        <dbReference type="PROSITE" id="PS50089"/>
    </source>
</evidence>
<dbReference type="InterPro" id="IPR001841">
    <property type="entry name" value="Znf_RING"/>
</dbReference>
<dbReference type="PROSITE" id="PS50089">
    <property type="entry name" value="ZF_RING_2"/>
    <property type="match status" value="1"/>
</dbReference>
<dbReference type="EMBL" id="NWSH01000241">
    <property type="protein sequence ID" value="PCG78075.1"/>
    <property type="molecule type" value="Genomic_DNA"/>
</dbReference>
<dbReference type="Gene3D" id="3.30.40.10">
    <property type="entry name" value="Zinc/RING finger domain, C3HC4 (zinc finger)"/>
    <property type="match status" value="1"/>
</dbReference>
<name>A0A2A4K1D4_HELVI</name>
<keyword evidence="2" id="KW-0862">Zinc</keyword>
<dbReference type="GO" id="GO:0008270">
    <property type="term" value="F:zinc ion binding"/>
    <property type="evidence" value="ECO:0007669"/>
    <property type="project" value="UniProtKB-KW"/>
</dbReference>
<evidence type="ECO:0000256" key="1">
    <source>
        <dbReference type="ARBA" id="ARBA00022771"/>
    </source>
</evidence>
<dbReference type="AlphaFoldDB" id="A0A2A4K1D4"/>
<reference evidence="6" key="1">
    <citation type="submission" date="2017-09" db="EMBL/GenBank/DDBJ databases">
        <title>Contemporary evolution of a Lepidopteran species, Heliothis virescens, in response to modern agricultural practices.</title>
        <authorList>
            <person name="Fritz M.L."/>
            <person name="Deyonke A.M."/>
            <person name="Papanicolaou A."/>
            <person name="Micinski S."/>
            <person name="Westbrook J."/>
            <person name="Gould F."/>
        </authorList>
    </citation>
    <scope>NUCLEOTIDE SEQUENCE [LARGE SCALE GENOMIC DNA]</scope>
    <source>
        <strain evidence="6">HvINT-</strain>
        <tissue evidence="6">Whole body</tissue>
    </source>
</reference>
<proteinExistence type="predicted"/>
<dbReference type="InterPro" id="IPR013083">
    <property type="entry name" value="Znf_RING/FYVE/PHD"/>
</dbReference>
<sequence>MNNTDIDQTIQNVKNILEKVQCTICDKLDGNRVRYPCGHTACEDCAVDAQDCLICLTPPLGSNTQPVLDEAFTQRVKNAALLRKTCEKLFNTDVFKHKRLSEQLRIEKELFPECIQAPVKYENKRKSTSFSHKNKENRFSIFPGEETSHHKENMTMENSVRYVQNWLNSIENDSTRRPFRDLNVNTQVDHGTIIPKSNKTQENKNISVVNRNRKRSHFKTTVKNLAPQTANLKSNINKLYKNNKRVKKEINQPNLAVGKYDKSKHDNDESGIFMDNDPILIDDSQEVEVDKDKNAWLAVLKANENEEIESTSELKLDNSDHKQIFCANKQTLLKANGIQSKSYQNIKVPFYKKSIIGETCAYCNAEVYKSSGQNKDTKIIIDDVNFTTTIKILKDDQHSSKLNTKKTVSVQTDISDIMPTDHCIELKDTMNTEHSNLNQKECTEDLISKKSDTQSVDLFEDEGQNNETGDKQNNPHSYLVISESESDIEMDTSGPLPVKVDVHRSCEESDYGILSEVVNIQRHDIQPRRGPRGLTPTSTDSSEKENFNPNRMKKQISKKKKNNKKH</sequence>
<accession>A0A2A4K1D4</accession>
<feature type="domain" description="RING-type" evidence="5">
    <location>
        <begin position="22"/>
        <end position="55"/>
    </location>
</feature>
<comment type="caution">
    <text evidence="6">The sequence shown here is derived from an EMBL/GenBank/DDBJ whole genome shotgun (WGS) entry which is preliminary data.</text>
</comment>
<keyword evidence="1 3" id="KW-0479">Metal-binding</keyword>
<protein>
    <recommendedName>
        <fullName evidence="5">RING-type domain-containing protein</fullName>
    </recommendedName>
</protein>
<feature type="compositionally biased region" description="Basic residues" evidence="4">
    <location>
        <begin position="551"/>
        <end position="566"/>
    </location>
</feature>
<keyword evidence="1 3" id="KW-0863">Zinc-finger</keyword>
<dbReference type="SUPFAM" id="SSF57850">
    <property type="entry name" value="RING/U-box"/>
    <property type="match status" value="1"/>
</dbReference>
<evidence type="ECO:0000256" key="3">
    <source>
        <dbReference type="PROSITE-ProRule" id="PRU00175"/>
    </source>
</evidence>
<evidence type="ECO:0000256" key="4">
    <source>
        <dbReference type="SAM" id="MobiDB-lite"/>
    </source>
</evidence>
<evidence type="ECO:0000256" key="2">
    <source>
        <dbReference type="ARBA" id="ARBA00022833"/>
    </source>
</evidence>
<evidence type="ECO:0000313" key="6">
    <source>
        <dbReference type="EMBL" id="PCG78075.1"/>
    </source>
</evidence>
<organism evidence="6">
    <name type="scientific">Heliothis virescens</name>
    <name type="common">Tobacco budworm moth</name>
    <dbReference type="NCBI Taxonomy" id="7102"/>
    <lineage>
        <taxon>Eukaryota</taxon>
        <taxon>Metazoa</taxon>
        <taxon>Ecdysozoa</taxon>
        <taxon>Arthropoda</taxon>
        <taxon>Hexapoda</taxon>
        <taxon>Insecta</taxon>
        <taxon>Pterygota</taxon>
        <taxon>Neoptera</taxon>
        <taxon>Endopterygota</taxon>
        <taxon>Lepidoptera</taxon>
        <taxon>Glossata</taxon>
        <taxon>Ditrysia</taxon>
        <taxon>Noctuoidea</taxon>
        <taxon>Noctuidae</taxon>
        <taxon>Heliothinae</taxon>
        <taxon>Heliothis</taxon>
    </lineage>
</organism>
<dbReference type="SMART" id="SM00184">
    <property type="entry name" value="RING"/>
    <property type="match status" value="1"/>
</dbReference>
<feature type="region of interest" description="Disordered" evidence="4">
    <location>
        <begin position="522"/>
        <end position="566"/>
    </location>
</feature>
<dbReference type="Pfam" id="PF13920">
    <property type="entry name" value="zf-C3HC4_3"/>
    <property type="match status" value="1"/>
</dbReference>
<gene>
    <name evidence="6" type="ORF">B5V51_5309</name>
</gene>